<dbReference type="InterPro" id="IPR051085">
    <property type="entry name" value="MB_O-acyltransferase"/>
</dbReference>
<feature type="transmembrane region" description="Helical" evidence="6">
    <location>
        <begin position="58"/>
        <end position="80"/>
    </location>
</feature>
<evidence type="ECO:0000256" key="2">
    <source>
        <dbReference type="ARBA" id="ARBA00010323"/>
    </source>
</evidence>
<evidence type="ECO:0000256" key="1">
    <source>
        <dbReference type="ARBA" id="ARBA00004141"/>
    </source>
</evidence>
<dbReference type="STRING" id="1353952.A0A165D3E0"/>
<evidence type="ECO:0000313" key="8">
    <source>
        <dbReference type="Proteomes" id="UP000076842"/>
    </source>
</evidence>
<feature type="transmembrane region" description="Helical" evidence="6">
    <location>
        <begin position="292"/>
        <end position="314"/>
    </location>
</feature>
<evidence type="ECO:0000256" key="5">
    <source>
        <dbReference type="ARBA" id="ARBA00023136"/>
    </source>
</evidence>
<keyword evidence="5 6" id="KW-0472">Membrane</keyword>
<gene>
    <name evidence="7" type="ORF">CALCODRAFT_105456</name>
</gene>
<dbReference type="GO" id="GO:0005783">
    <property type="term" value="C:endoplasmic reticulum"/>
    <property type="evidence" value="ECO:0007669"/>
    <property type="project" value="TreeGrafter"/>
</dbReference>
<dbReference type="InParanoid" id="A0A165D3E0"/>
<feature type="transmembrane region" description="Helical" evidence="6">
    <location>
        <begin position="335"/>
        <end position="356"/>
    </location>
</feature>
<dbReference type="AlphaFoldDB" id="A0A165D3E0"/>
<sequence>MALNSVELPTIASTSMPADTKNGHAGHASITDLTVRVPASKVPANYTPGPPRWRTPEFIFYALCFVLVVPWMPYIPWAYLNTPRNPNYPLFRPLLSDSYIPGLLVDDSDAQYRSFRSNIPALLGLSGAYFLLRGTYARYLVPSQPQGRSHLVSFHLISSFLLLSALHGTSIIKIYALLLTNYSIVRLLPPRSALLAAYTWAFCAAVLFSNDIYEGYSFTALHTSLAPLDTWKGFYPRWHVSFNITMLRIISFNLDYRWANFSQPGDTSSSMLDPKARVTQPHTLASYTLGNYLAYILYPPLYIAGPIITFNDYLHQMKSAPTPITKLDFVKKYSYRFLFCLVTMEFILHTMPVVAIKDAHAWQGDTPVELALIGFWNLIVVWLKLLIPWRFFRLWALADGIDPPENMVRCMANNYSALGFWRSWHRSYNLWIVRYIYIPVGGSQRALLASLLVFTFVALWHDLSFKLLTWGWLVVIFLIPEIAARQLMPYSKFGKEWWFRHLSALGGAFNILMMMSANLVGFVLGADGTKYLWSQLVGTWNGLGFMTFAIACLFIATQVMFEYRCVYHPILSIVMLFHVGRVVSRFGASCVWTVPVISTFPS</sequence>
<accession>A0A165D3E0</accession>
<comment type="similarity">
    <text evidence="2">Belongs to the membrane-bound acyltransferase family.</text>
</comment>
<protein>
    <submittedName>
        <fullName evidence="7">MBOAT-domain-containing protein</fullName>
    </submittedName>
</protein>
<evidence type="ECO:0000256" key="6">
    <source>
        <dbReference type="SAM" id="Phobius"/>
    </source>
</evidence>
<dbReference type="GO" id="GO:0008374">
    <property type="term" value="F:O-acyltransferase activity"/>
    <property type="evidence" value="ECO:0007669"/>
    <property type="project" value="TreeGrafter"/>
</dbReference>
<keyword evidence="3 6" id="KW-0812">Transmembrane</keyword>
<dbReference type="PANTHER" id="PTHR13285:SF18">
    <property type="entry name" value="PROTEIN-CYSTEINE N-PALMITOYLTRANSFERASE RASP"/>
    <property type="match status" value="1"/>
</dbReference>
<dbReference type="PANTHER" id="PTHR13285">
    <property type="entry name" value="ACYLTRANSFERASE"/>
    <property type="match status" value="1"/>
</dbReference>
<name>A0A165D3E0_9BASI</name>
<reference evidence="7 8" key="1">
    <citation type="journal article" date="2016" name="Mol. Biol. Evol.">
        <title>Comparative Genomics of Early-Diverging Mushroom-Forming Fungi Provides Insights into the Origins of Lignocellulose Decay Capabilities.</title>
        <authorList>
            <person name="Nagy L.G."/>
            <person name="Riley R."/>
            <person name="Tritt A."/>
            <person name="Adam C."/>
            <person name="Daum C."/>
            <person name="Floudas D."/>
            <person name="Sun H."/>
            <person name="Yadav J.S."/>
            <person name="Pangilinan J."/>
            <person name="Larsson K.H."/>
            <person name="Matsuura K."/>
            <person name="Barry K."/>
            <person name="Labutti K."/>
            <person name="Kuo R."/>
            <person name="Ohm R.A."/>
            <person name="Bhattacharya S.S."/>
            <person name="Shirouzu T."/>
            <person name="Yoshinaga Y."/>
            <person name="Martin F.M."/>
            <person name="Grigoriev I.V."/>
            <person name="Hibbett D.S."/>
        </authorList>
    </citation>
    <scope>NUCLEOTIDE SEQUENCE [LARGE SCALE GENOMIC DNA]</scope>
    <source>
        <strain evidence="7 8">HHB12733</strain>
    </source>
</reference>
<dbReference type="Pfam" id="PF03062">
    <property type="entry name" value="MBOAT"/>
    <property type="match status" value="1"/>
</dbReference>
<dbReference type="FunCoup" id="A0A165D3E0">
    <property type="interactions" value="136"/>
</dbReference>
<feature type="transmembrane region" description="Helical" evidence="6">
    <location>
        <begin position="435"/>
        <end position="461"/>
    </location>
</feature>
<feature type="transmembrane region" description="Helical" evidence="6">
    <location>
        <begin position="368"/>
        <end position="387"/>
    </location>
</feature>
<keyword evidence="8" id="KW-1185">Reference proteome</keyword>
<proteinExistence type="inferred from homology"/>
<evidence type="ECO:0000313" key="7">
    <source>
        <dbReference type="EMBL" id="KZT51989.1"/>
    </source>
</evidence>
<feature type="transmembrane region" description="Helical" evidence="6">
    <location>
        <begin position="156"/>
        <end position="180"/>
    </location>
</feature>
<dbReference type="Proteomes" id="UP000076842">
    <property type="component" value="Unassembled WGS sequence"/>
</dbReference>
<dbReference type="OrthoDB" id="420606at2759"/>
<feature type="transmembrane region" description="Helical" evidence="6">
    <location>
        <begin position="192"/>
        <end position="209"/>
    </location>
</feature>
<organism evidence="7 8">
    <name type="scientific">Calocera cornea HHB12733</name>
    <dbReference type="NCBI Taxonomy" id="1353952"/>
    <lineage>
        <taxon>Eukaryota</taxon>
        <taxon>Fungi</taxon>
        <taxon>Dikarya</taxon>
        <taxon>Basidiomycota</taxon>
        <taxon>Agaricomycotina</taxon>
        <taxon>Dacrymycetes</taxon>
        <taxon>Dacrymycetales</taxon>
        <taxon>Dacrymycetaceae</taxon>
        <taxon>Calocera</taxon>
    </lineage>
</organism>
<dbReference type="GO" id="GO:0016020">
    <property type="term" value="C:membrane"/>
    <property type="evidence" value="ECO:0007669"/>
    <property type="project" value="UniProtKB-SubCell"/>
</dbReference>
<dbReference type="EMBL" id="KV424082">
    <property type="protein sequence ID" value="KZT51989.1"/>
    <property type="molecule type" value="Genomic_DNA"/>
</dbReference>
<keyword evidence="4 6" id="KW-1133">Transmembrane helix</keyword>
<comment type="subcellular location">
    <subcellularLocation>
        <location evidence="1">Membrane</location>
        <topology evidence="1">Multi-pass membrane protein</topology>
    </subcellularLocation>
</comment>
<feature type="transmembrane region" description="Helical" evidence="6">
    <location>
        <begin position="538"/>
        <end position="561"/>
    </location>
</feature>
<evidence type="ECO:0000256" key="4">
    <source>
        <dbReference type="ARBA" id="ARBA00022989"/>
    </source>
</evidence>
<dbReference type="GO" id="GO:0006506">
    <property type="term" value="P:GPI anchor biosynthetic process"/>
    <property type="evidence" value="ECO:0007669"/>
    <property type="project" value="TreeGrafter"/>
</dbReference>
<feature type="transmembrane region" description="Helical" evidence="6">
    <location>
        <begin position="467"/>
        <end position="484"/>
    </location>
</feature>
<evidence type="ECO:0000256" key="3">
    <source>
        <dbReference type="ARBA" id="ARBA00022692"/>
    </source>
</evidence>
<dbReference type="InterPro" id="IPR004299">
    <property type="entry name" value="MBOAT_fam"/>
</dbReference>
<feature type="transmembrane region" description="Helical" evidence="6">
    <location>
        <begin position="119"/>
        <end position="136"/>
    </location>
</feature>
<feature type="transmembrane region" description="Helical" evidence="6">
    <location>
        <begin position="505"/>
        <end position="526"/>
    </location>
</feature>